<dbReference type="PANTHER" id="PTHR10963:SF55">
    <property type="entry name" value="GLYCOSIDE HYDROLASE FAMILY 16 PROTEIN"/>
    <property type="match status" value="1"/>
</dbReference>
<sequence length="256" mass="29718">MKKTLYLLIFVYISLLVNARHIIPSKTEGIKTNEWELHWHDEFNKKSTIINKWNTENGSPAHILSSRWHENIEVRGGHLQIKNIKQNKGGKNWTTGSITSKQKFKYGYFECRIKMSKATGVNNAFWLYCTNPSQKSNHCFEIDITEGHYPNESYNNIHDLGIKEKRCNNQLSQKHLVSPNIYGAYHRYGLEWNKDTITFFIDGKMVRTEPNLFCHDEGYIVLGTSVLKWAGEITPSIDGTSMSVDYVRVFKKHKGE</sequence>
<keyword evidence="4" id="KW-1185">Reference proteome</keyword>
<dbReference type="InterPro" id="IPR000757">
    <property type="entry name" value="Beta-glucanase-like"/>
</dbReference>
<accession>E6KAY3</accession>
<dbReference type="SUPFAM" id="SSF49899">
    <property type="entry name" value="Concanavalin A-like lectins/glucanases"/>
    <property type="match status" value="1"/>
</dbReference>
<dbReference type="HOGENOM" id="CLU_1068965_0_0_10"/>
<reference evidence="3 4" key="1">
    <citation type="submission" date="2010-10" db="EMBL/GenBank/DDBJ databases">
        <authorList>
            <person name="Muzny D."/>
            <person name="Qin X."/>
            <person name="Deng J."/>
            <person name="Jiang H."/>
            <person name="Liu Y."/>
            <person name="Qu J."/>
            <person name="Song X.-Z."/>
            <person name="Zhang L."/>
            <person name="Thornton R."/>
            <person name="Coyle M."/>
            <person name="Francisco L."/>
            <person name="Jackson L."/>
            <person name="Javaid M."/>
            <person name="Korchina V."/>
            <person name="Kovar C."/>
            <person name="Mata R."/>
            <person name="Mathew T."/>
            <person name="Ngo R."/>
            <person name="Nguyen L."/>
            <person name="Nguyen N."/>
            <person name="Okwuonu G."/>
            <person name="Ongeri F."/>
            <person name="Pham C."/>
            <person name="Simmons D."/>
            <person name="Wilczek-Boney K."/>
            <person name="Hale W."/>
            <person name="Jakkamsetti A."/>
            <person name="Pham P."/>
            <person name="Ruth R."/>
            <person name="San Lucas F."/>
            <person name="Warren J."/>
            <person name="Zhang J."/>
            <person name="Zhao Z."/>
            <person name="Zhou C."/>
            <person name="Zhu D."/>
            <person name="Lee S."/>
            <person name="Bess C."/>
            <person name="Blankenburg K."/>
            <person name="Forbes L."/>
            <person name="Fu Q."/>
            <person name="Gubbala S."/>
            <person name="Hirani K."/>
            <person name="Jayaseelan J.C."/>
            <person name="Lara F."/>
            <person name="Munidasa M."/>
            <person name="Palculict T."/>
            <person name="Patil S."/>
            <person name="Pu L.-L."/>
            <person name="Saada N."/>
            <person name="Tang L."/>
            <person name="Weissenberger G."/>
            <person name="Zhu Y."/>
            <person name="Hemphill L."/>
            <person name="Shang Y."/>
            <person name="Youmans B."/>
            <person name="Ayvaz T."/>
            <person name="Ross M."/>
            <person name="Santibanez J."/>
            <person name="Aqrawi P."/>
            <person name="Gross S."/>
            <person name="Joshi V."/>
            <person name="Fowler G."/>
            <person name="Nazareth L."/>
            <person name="Reid J."/>
            <person name="Worley K."/>
            <person name="Petrosino J."/>
            <person name="Highlander S."/>
            <person name="Gibbs R."/>
        </authorList>
    </citation>
    <scope>NUCLEOTIDE SEQUENCE [LARGE SCALE GENOMIC DNA]</scope>
    <source>
        <strain evidence="3 4">ATCC 33574</strain>
    </source>
</reference>
<dbReference type="GeneID" id="93537372"/>
<dbReference type="eggNOG" id="COG2273">
    <property type="taxonomic scope" value="Bacteria"/>
</dbReference>
<gene>
    <name evidence="3" type="ORF">HMPREF6485_2770</name>
</gene>
<name>E6KAY3_9BACT</name>
<dbReference type="Gene3D" id="2.60.120.200">
    <property type="match status" value="1"/>
</dbReference>
<dbReference type="InterPro" id="IPR013320">
    <property type="entry name" value="ConA-like_dom_sf"/>
</dbReference>
<evidence type="ECO:0000313" key="4">
    <source>
        <dbReference type="Proteomes" id="UP000003112"/>
    </source>
</evidence>
<feature type="domain" description="GH16" evidence="2">
    <location>
        <begin position="37"/>
        <end position="255"/>
    </location>
</feature>
<dbReference type="GO" id="GO:0004553">
    <property type="term" value="F:hydrolase activity, hydrolyzing O-glycosyl compounds"/>
    <property type="evidence" value="ECO:0007669"/>
    <property type="project" value="InterPro"/>
</dbReference>
<evidence type="ECO:0000313" key="3">
    <source>
        <dbReference type="EMBL" id="EFU29271.1"/>
    </source>
</evidence>
<dbReference type="AlphaFoldDB" id="E6KAY3"/>
<dbReference type="Pfam" id="PF00722">
    <property type="entry name" value="Glyco_hydro_16"/>
    <property type="match status" value="1"/>
</dbReference>
<dbReference type="Proteomes" id="UP000003112">
    <property type="component" value="Unassembled WGS sequence"/>
</dbReference>
<comment type="similarity">
    <text evidence="1">Belongs to the glycosyl hydrolase 16 family.</text>
</comment>
<comment type="caution">
    <text evidence="3">The sequence shown here is derived from an EMBL/GenBank/DDBJ whole genome shotgun (WGS) entry which is preliminary data.</text>
</comment>
<keyword evidence="3" id="KW-0378">Hydrolase</keyword>
<dbReference type="RefSeq" id="WP_004346946.1">
    <property type="nucleotide sequence ID" value="NZ_GL586311.1"/>
</dbReference>
<dbReference type="InterPro" id="IPR050546">
    <property type="entry name" value="Glycosyl_Hydrlase_16"/>
</dbReference>
<dbReference type="PANTHER" id="PTHR10963">
    <property type="entry name" value="GLYCOSYL HYDROLASE-RELATED"/>
    <property type="match status" value="1"/>
</dbReference>
<proteinExistence type="inferred from homology"/>
<organism evidence="3 4">
    <name type="scientific">Segatella buccae ATCC 33574</name>
    <dbReference type="NCBI Taxonomy" id="873513"/>
    <lineage>
        <taxon>Bacteria</taxon>
        <taxon>Pseudomonadati</taxon>
        <taxon>Bacteroidota</taxon>
        <taxon>Bacteroidia</taxon>
        <taxon>Bacteroidales</taxon>
        <taxon>Prevotellaceae</taxon>
        <taxon>Segatella</taxon>
    </lineage>
</organism>
<dbReference type="EMBL" id="AEPD01000051">
    <property type="protein sequence ID" value="EFU29271.1"/>
    <property type="molecule type" value="Genomic_DNA"/>
</dbReference>
<evidence type="ECO:0000259" key="2">
    <source>
        <dbReference type="PROSITE" id="PS51762"/>
    </source>
</evidence>
<evidence type="ECO:0000256" key="1">
    <source>
        <dbReference type="ARBA" id="ARBA00006865"/>
    </source>
</evidence>
<dbReference type="STRING" id="873513.HMPREF6485_2770"/>
<dbReference type="CDD" id="cd08023">
    <property type="entry name" value="GH16_laminarinase_like"/>
    <property type="match status" value="1"/>
</dbReference>
<dbReference type="GO" id="GO:0005975">
    <property type="term" value="P:carbohydrate metabolic process"/>
    <property type="evidence" value="ECO:0007669"/>
    <property type="project" value="InterPro"/>
</dbReference>
<dbReference type="PROSITE" id="PS51762">
    <property type="entry name" value="GH16_2"/>
    <property type="match status" value="1"/>
</dbReference>
<protein>
    <submittedName>
        <fullName evidence="3">Glycosyl hydrolase family 16</fullName>
    </submittedName>
</protein>